<comment type="caution">
    <text evidence="2">The sequence shown here is derived from an EMBL/GenBank/DDBJ whole genome shotgun (WGS) entry which is preliminary data.</text>
</comment>
<proteinExistence type="predicted"/>
<dbReference type="SUPFAM" id="SSF88723">
    <property type="entry name" value="PIN domain-like"/>
    <property type="match status" value="1"/>
</dbReference>
<sequence length="131" mass="15010">MPSLDTNVLVRFLIRDDEEQHGLARQLIEQQVLAGRLLYLPISVTLELEWVLRARYGFDKKTVTDTYASLLQSMELKFESESAVEVALLYYKTYVADFADCLHTALSDESNHAPLFTFDKKALRIPGTERP</sequence>
<organism evidence="2 3">
    <name type="scientific">Caballeronia arationis</name>
    <dbReference type="NCBI Taxonomy" id="1777142"/>
    <lineage>
        <taxon>Bacteria</taxon>
        <taxon>Pseudomonadati</taxon>
        <taxon>Pseudomonadota</taxon>
        <taxon>Betaproteobacteria</taxon>
        <taxon>Burkholderiales</taxon>
        <taxon>Burkholderiaceae</taxon>
        <taxon>Caballeronia</taxon>
    </lineage>
</organism>
<evidence type="ECO:0000313" key="3">
    <source>
        <dbReference type="Proteomes" id="UP000219522"/>
    </source>
</evidence>
<dbReference type="CDD" id="cd18683">
    <property type="entry name" value="PIN_VapC-like"/>
    <property type="match status" value="1"/>
</dbReference>
<dbReference type="Gene3D" id="3.40.50.1010">
    <property type="entry name" value="5'-nuclease"/>
    <property type="match status" value="1"/>
</dbReference>
<evidence type="ECO:0000313" key="2">
    <source>
        <dbReference type="EMBL" id="SOE57077.1"/>
    </source>
</evidence>
<name>A0A7Z7I2Y0_9BURK</name>
<evidence type="ECO:0000259" key="1">
    <source>
        <dbReference type="Pfam" id="PF01850"/>
    </source>
</evidence>
<reference evidence="2 3" key="1">
    <citation type="submission" date="2017-09" db="EMBL/GenBank/DDBJ databases">
        <authorList>
            <person name="Varghese N."/>
            <person name="Submissions S."/>
        </authorList>
    </citation>
    <scope>NUCLEOTIDE SEQUENCE [LARGE SCALE GENOMIC DNA]</scope>
    <source>
        <strain evidence="2 3">OK806</strain>
    </source>
</reference>
<dbReference type="PANTHER" id="PTHR39664">
    <property type="match status" value="1"/>
</dbReference>
<dbReference type="AlphaFoldDB" id="A0A7Z7I2Y0"/>
<dbReference type="InterPro" id="IPR029060">
    <property type="entry name" value="PIN-like_dom_sf"/>
</dbReference>
<dbReference type="Proteomes" id="UP000219522">
    <property type="component" value="Unassembled WGS sequence"/>
</dbReference>
<dbReference type="PANTHER" id="PTHR39664:SF2">
    <property type="entry name" value="NUCLEIC ACID-BINDING PROTEIN, CONTAINING PIN DOMAIN-RELATED"/>
    <property type="match status" value="1"/>
</dbReference>
<dbReference type="OrthoDB" id="32974at2"/>
<accession>A0A7Z7I2Y0</accession>
<keyword evidence="3" id="KW-1185">Reference proteome</keyword>
<protein>
    <submittedName>
        <fullName evidence="2">Predicted nucleic-acid-binding protein, contains PIN domain</fullName>
    </submittedName>
</protein>
<dbReference type="InterPro" id="IPR002716">
    <property type="entry name" value="PIN_dom"/>
</dbReference>
<feature type="domain" description="PIN" evidence="1">
    <location>
        <begin position="4"/>
        <end position="125"/>
    </location>
</feature>
<gene>
    <name evidence="2" type="ORF">SAMN05446927_1379</name>
</gene>
<dbReference type="EMBL" id="OCSU01000001">
    <property type="protein sequence ID" value="SOE57077.1"/>
    <property type="molecule type" value="Genomic_DNA"/>
</dbReference>
<dbReference type="RefSeq" id="WP_062643272.1">
    <property type="nucleotide sequence ID" value="NZ_FCOG02000187.1"/>
</dbReference>
<dbReference type="Pfam" id="PF01850">
    <property type="entry name" value="PIN"/>
    <property type="match status" value="1"/>
</dbReference>